<dbReference type="EMBL" id="BARV01025816">
    <property type="protein sequence ID" value="GAI34073.1"/>
    <property type="molecule type" value="Genomic_DNA"/>
</dbReference>
<accession>X1MRZ9</accession>
<reference evidence="1" key="1">
    <citation type="journal article" date="2014" name="Front. Microbiol.">
        <title>High frequency of phylogenetically diverse reductive dehalogenase-homologous genes in deep subseafloor sedimentary metagenomes.</title>
        <authorList>
            <person name="Kawai M."/>
            <person name="Futagami T."/>
            <person name="Toyoda A."/>
            <person name="Takaki Y."/>
            <person name="Nishi S."/>
            <person name="Hori S."/>
            <person name="Arai W."/>
            <person name="Tsubouchi T."/>
            <person name="Morono Y."/>
            <person name="Uchiyama I."/>
            <person name="Ito T."/>
            <person name="Fujiyama A."/>
            <person name="Inagaki F."/>
            <person name="Takami H."/>
        </authorList>
    </citation>
    <scope>NUCLEOTIDE SEQUENCE</scope>
    <source>
        <strain evidence="1">Expedition CK06-06</strain>
    </source>
</reference>
<protein>
    <submittedName>
        <fullName evidence="1">Uncharacterized protein</fullName>
    </submittedName>
</protein>
<gene>
    <name evidence="1" type="ORF">S06H3_41829</name>
</gene>
<organism evidence="1">
    <name type="scientific">marine sediment metagenome</name>
    <dbReference type="NCBI Taxonomy" id="412755"/>
    <lineage>
        <taxon>unclassified sequences</taxon>
        <taxon>metagenomes</taxon>
        <taxon>ecological metagenomes</taxon>
    </lineage>
</organism>
<comment type="caution">
    <text evidence="1">The sequence shown here is derived from an EMBL/GenBank/DDBJ whole genome shotgun (WGS) entry which is preliminary data.</text>
</comment>
<proteinExistence type="predicted"/>
<feature type="non-terminal residue" evidence="1">
    <location>
        <position position="1"/>
    </location>
</feature>
<dbReference type="AlphaFoldDB" id="X1MRZ9"/>
<name>X1MRZ9_9ZZZZ</name>
<evidence type="ECO:0000313" key="1">
    <source>
        <dbReference type="EMBL" id="GAI34073.1"/>
    </source>
</evidence>
<sequence length="29" mass="3411">NYIGFSNKKLEFLVIFSFLDSTSNKKNQK</sequence>